<dbReference type="RefSeq" id="WP_111376291.1">
    <property type="nucleotide sequence ID" value="NZ_CP043612.1"/>
</dbReference>
<dbReference type="InterPro" id="IPR011344">
    <property type="entry name" value="ssDNA-bd"/>
</dbReference>
<dbReference type="InterPro" id="IPR000424">
    <property type="entry name" value="Primosome_PriB/ssb"/>
</dbReference>
<dbReference type="GO" id="GO:0003697">
    <property type="term" value="F:single-stranded DNA binding"/>
    <property type="evidence" value="ECO:0007669"/>
    <property type="project" value="InterPro"/>
</dbReference>
<keyword evidence="6" id="KW-1185">Reference proteome</keyword>
<dbReference type="PIRSF" id="PIRSF002070">
    <property type="entry name" value="SSB"/>
    <property type="match status" value="1"/>
</dbReference>
<dbReference type="Pfam" id="PF00436">
    <property type="entry name" value="SSB"/>
    <property type="match status" value="1"/>
</dbReference>
<evidence type="ECO:0000313" key="5">
    <source>
        <dbReference type="EMBL" id="SMO92432.1"/>
    </source>
</evidence>
<feature type="region of interest" description="Disordered" evidence="4">
    <location>
        <begin position="105"/>
        <end position="140"/>
    </location>
</feature>
<dbReference type="AlphaFoldDB" id="A0A521F896"/>
<dbReference type="SUPFAM" id="SSF50249">
    <property type="entry name" value="Nucleic acid-binding proteins"/>
    <property type="match status" value="1"/>
</dbReference>
<dbReference type="PROSITE" id="PS50935">
    <property type="entry name" value="SSB"/>
    <property type="match status" value="1"/>
</dbReference>
<proteinExistence type="predicted"/>
<gene>
    <name evidence="5" type="ORF">SAMN06265220_10766</name>
</gene>
<dbReference type="CDD" id="cd04496">
    <property type="entry name" value="SSB_OBF"/>
    <property type="match status" value="1"/>
</dbReference>
<protein>
    <recommendedName>
        <fullName evidence="2 3">Single-stranded DNA-binding protein</fullName>
    </recommendedName>
</protein>
<evidence type="ECO:0000256" key="1">
    <source>
        <dbReference type="ARBA" id="ARBA00023125"/>
    </source>
</evidence>
<dbReference type="GO" id="GO:0006260">
    <property type="term" value="P:DNA replication"/>
    <property type="evidence" value="ECO:0007669"/>
    <property type="project" value="InterPro"/>
</dbReference>
<dbReference type="Gene3D" id="2.40.50.140">
    <property type="entry name" value="Nucleic acid-binding proteins"/>
    <property type="match status" value="1"/>
</dbReference>
<sequence>MEITGRVTRDAEVRRAGEKEVLSFTIAVNDRYKPAGSHEYKEVATFIRCSYWISMKAGQWIKKGAVVLLSGRLGMHVYINNDGNPIGSIDFHVNAFNILAFAKRSADKADEGESTSSAKKGNGRTAAKKDNGKVGDEMPF</sequence>
<dbReference type="OrthoDB" id="1265936at2"/>
<dbReference type="InterPro" id="IPR012340">
    <property type="entry name" value="NA-bd_OB-fold"/>
</dbReference>
<keyword evidence="1 2" id="KW-0238">DNA-binding</keyword>
<evidence type="ECO:0000313" key="6">
    <source>
        <dbReference type="Proteomes" id="UP000319267"/>
    </source>
</evidence>
<name>A0A521F896_9FLAO</name>
<dbReference type="NCBIfam" id="TIGR00621">
    <property type="entry name" value="ssb"/>
    <property type="match status" value="1"/>
</dbReference>
<organism evidence="5 6">
    <name type="scientific">Flavobacterium nitrogenifigens</name>
    <dbReference type="NCBI Taxonomy" id="1617283"/>
    <lineage>
        <taxon>Bacteria</taxon>
        <taxon>Pseudomonadati</taxon>
        <taxon>Bacteroidota</taxon>
        <taxon>Flavobacteriia</taxon>
        <taxon>Flavobacteriales</taxon>
        <taxon>Flavobacteriaceae</taxon>
        <taxon>Flavobacterium</taxon>
    </lineage>
</organism>
<accession>A0A521F896</accession>
<reference evidence="5 6" key="1">
    <citation type="submission" date="2017-05" db="EMBL/GenBank/DDBJ databases">
        <authorList>
            <person name="Varghese N."/>
            <person name="Submissions S."/>
        </authorList>
    </citation>
    <scope>NUCLEOTIDE SEQUENCE [LARGE SCALE GENOMIC DNA]</scope>
    <source>
        <strain evidence="5 6">DSM 29982</strain>
    </source>
</reference>
<dbReference type="EMBL" id="FXTQ01000007">
    <property type="protein sequence ID" value="SMO92432.1"/>
    <property type="molecule type" value="Genomic_DNA"/>
</dbReference>
<evidence type="ECO:0000256" key="3">
    <source>
        <dbReference type="RuleBase" id="RU000524"/>
    </source>
</evidence>
<evidence type="ECO:0000256" key="2">
    <source>
        <dbReference type="PIRNR" id="PIRNR002070"/>
    </source>
</evidence>
<feature type="compositionally biased region" description="Basic and acidic residues" evidence="4">
    <location>
        <begin position="127"/>
        <end position="140"/>
    </location>
</feature>
<evidence type="ECO:0000256" key="4">
    <source>
        <dbReference type="SAM" id="MobiDB-lite"/>
    </source>
</evidence>
<dbReference type="Proteomes" id="UP000319267">
    <property type="component" value="Unassembled WGS sequence"/>
</dbReference>